<evidence type="ECO:0000256" key="2">
    <source>
        <dbReference type="ARBA" id="ARBA00039785"/>
    </source>
</evidence>
<dbReference type="Pfam" id="PF01266">
    <property type="entry name" value="DAO"/>
    <property type="match status" value="1"/>
</dbReference>
<dbReference type="EMBL" id="WNYA01000006">
    <property type="protein sequence ID" value="KAG8568181.1"/>
    <property type="molecule type" value="Genomic_DNA"/>
</dbReference>
<dbReference type="InterPro" id="IPR036188">
    <property type="entry name" value="FAD/NAD-bd_sf"/>
</dbReference>
<dbReference type="Proteomes" id="UP000824782">
    <property type="component" value="Unassembled WGS sequence"/>
</dbReference>
<evidence type="ECO:0000256" key="1">
    <source>
        <dbReference type="ARBA" id="ARBA00023002"/>
    </source>
</evidence>
<evidence type="ECO:0000313" key="5">
    <source>
        <dbReference type="EMBL" id="KAG8568181.1"/>
    </source>
</evidence>
<accession>A0AAV7B6I2</accession>
<organism evidence="5 6">
    <name type="scientific">Engystomops pustulosus</name>
    <name type="common">Tungara frog</name>
    <name type="synonym">Physalaemus pustulosus</name>
    <dbReference type="NCBI Taxonomy" id="76066"/>
    <lineage>
        <taxon>Eukaryota</taxon>
        <taxon>Metazoa</taxon>
        <taxon>Chordata</taxon>
        <taxon>Craniata</taxon>
        <taxon>Vertebrata</taxon>
        <taxon>Euteleostomi</taxon>
        <taxon>Amphibia</taxon>
        <taxon>Batrachia</taxon>
        <taxon>Anura</taxon>
        <taxon>Neobatrachia</taxon>
        <taxon>Hyloidea</taxon>
        <taxon>Leptodactylidae</taxon>
        <taxon>Leiuperinae</taxon>
        <taxon>Engystomops</taxon>
    </lineage>
</organism>
<dbReference type="Gene3D" id="3.30.9.10">
    <property type="entry name" value="D-Amino Acid Oxidase, subunit A, domain 2"/>
    <property type="match status" value="1"/>
</dbReference>
<dbReference type="SUPFAM" id="SSF51905">
    <property type="entry name" value="FAD/NAD(P)-binding domain"/>
    <property type="match status" value="1"/>
</dbReference>
<evidence type="ECO:0000313" key="6">
    <source>
        <dbReference type="Proteomes" id="UP000824782"/>
    </source>
</evidence>
<dbReference type="PANTHER" id="PTHR13847">
    <property type="entry name" value="SARCOSINE DEHYDROGENASE-RELATED"/>
    <property type="match status" value="1"/>
</dbReference>
<evidence type="ECO:0000256" key="3">
    <source>
        <dbReference type="ARBA" id="ARBA00046185"/>
    </source>
</evidence>
<feature type="domain" description="FAD dependent oxidoreductase" evidence="4">
    <location>
        <begin position="6"/>
        <end position="279"/>
    </location>
</feature>
<gene>
    <name evidence="5" type="ORF">GDO81_013908</name>
</gene>
<evidence type="ECO:0000259" key="4">
    <source>
        <dbReference type="Pfam" id="PF01266"/>
    </source>
</evidence>
<proteinExistence type="predicted"/>
<comment type="function">
    <text evidence="3">Required for the assembly of the mitochondrial membrane respiratory chain NADH dehydrogenase (Complex I). Involved in mid-late stages of complex I assembly.</text>
</comment>
<dbReference type="PANTHER" id="PTHR13847:SF287">
    <property type="entry name" value="FAD-DEPENDENT OXIDOREDUCTASE DOMAIN-CONTAINING PROTEIN 1"/>
    <property type="match status" value="1"/>
</dbReference>
<dbReference type="GO" id="GO:0016491">
    <property type="term" value="F:oxidoreductase activity"/>
    <property type="evidence" value="ECO:0007669"/>
    <property type="project" value="UniProtKB-KW"/>
</dbReference>
<comment type="caution">
    <text evidence="5">The sequence shown here is derived from an EMBL/GenBank/DDBJ whole genome shotgun (WGS) entry which is preliminary data.</text>
</comment>
<dbReference type="InterPro" id="IPR006076">
    <property type="entry name" value="FAD-dep_OxRdtase"/>
</dbReference>
<dbReference type="Gene3D" id="3.50.50.60">
    <property type="entry name" value="FAD/NAD(P)-binding domain"/>
    <property type="match status" value="1"/>
</dbReference>
<reference evidence="5" key="1">
    <citation type="thesis" date="2020" institute="ProQuest LLC" country="789 East Eisenhower Parkway, Ann Arbor, MI, USA">
        <title>Comparative Genomics and Chromosome Evolution.</title>
        <authorList>
            <person name="Mudd A.B."/>
        </authorList>
    </citation>
    <scope>NUCLEOTIDE SEQUENCE</scope>
    <source>
        <strain evidence="5">237g6f4</strain>
        <tissue evidence="5">Blood</tissue>
    </source>
</reference>
<keyword evidence="6" id="KW-1185">Reference proteome</keyword>
<protein>
    <recommendedName>
        <fullName evidence="2">FAD-dependent oxidoreductase domain-containing protein 1</fullName>
    </recommendedName>
</protein>
<sequence length="341" mass="38230">MQTKKKAYNVLVVERDTTYSHASTVLSAGGIRQQFSRPENIQMSLFGAHFLRNINEYLGILNEDPVDVQFNPSGYLFLSSEKGAEILEENYRVQREQGAKVALLSPEQLKKKFPWINTQDVALASYGLENEGWFDPWLLLSALRRKALSMGVLHCHGEVTGFNYVTQEMVTSDGDPVNFRRIHEVIVQAQNSLETQPVECMAVVNAAGAWSSKVAEMIGIGCGSPGTFQEFKLPVEPRKRYIYMFHCPNGPGLDCPLLIDSSGAYFRREGLGGNYIGGLSPLEVSGSSYHQGSSLENVILLSCLRLHRRKSQTTATWMWTTNISSRRFGRFWPTECQFSSP</sequence>
<name>A0AAV7B6I2_ENGPU</name>
<dbReference type="GO" id="GO:0005739">
    <property type="term" value="C:mitochondrion"/>
    <property type="evidence" value="ECO:0007669"/>
    <property type="project" value="GOC"/>
</dbReference>
<dbReference type="AlphaFoldDB" id="A0AAV7B6I2"/>
<dbReference type="GO" id="GO:0032981">
    <property type="term" value="P:mitochondrial respiratory chain complex I assembly"/>
    <property type="evidence" value="ECO:0007669"/>
    <property type="project" value="TreeGrafter"/>
</dbReference>
<keyword evidence="1" id="KW-0560">Oxidoreductase</keyword>